<evidence type="ECO:0000313" key="1">
    <source>
        <dbReference type="EMBL" id="MXQ50146.1"/>
    </source>
</evidence>
<name>A0A6N8TZN1_9STAP</name>
<dbReference type="InterPro" id="IPR008306">
    <property type="entry name" value="UCP018008"/>
</dbReference>
<reference evidence="1 2" key="1">
    <citation type="submission" date="2019-12" db="EMBL/GenBank/DDBJ databases">
        <title>Salinicoccus cyprini sp. nov., isolated from gastro-intestinal tract of mirror carp, Cyprinus carpio var. specularis, collected from Gobind Sagar Reservoir, Himachal Pradesh, India.</title>
        <authorList>
            <person name="Talwar C."/>
            <person name="Singh A.K."/>
            <person name="Lal R."/>
            <person name="Negi R.K."/>
        </authorList>
    </citation>
    <scope>NUCLEOTIDE SEQUENCE [LARGE SCALE GENOMIC DNA]</scope>
    <source>
        <strain evidence="1 2">J-82</strain>
    </source>
</reference>
<organism evidence="1 2">
    <name type="scientific">Salinicoccus hispanicus</name>
    <dbReference type="NCBI Taxonomy" id="157225"/>
    <lineage>
        <taxon>Bacteria</taxon>
        <taxon>Bacillati</taxon>
        <taxon>Bacillota</taxon>
        <taxon>Bacilli</taxon>
        <taxon>Bacillales</taxon>
        <taxon>Staphylococcaceae</taxon>
        <taxon>Salinicoccus</taxon>
    </lineage>
</organism>
<evidence type="ECO:0000313" key="2">
    <source>
        <dbReference type="Proteomes" id="UP000436284"/>
    </source>
</evidence>
<comment type="caution">
    <text evidence="1">The sequence shown here is derived from an EMBL/GenBank/DDBJ whole genome shotgun (WGS) entry which is preliminary data.</text>
</comment>
<dbReference type="Proteomes" id="UP000436284">
    <property type="component" value="Unassembled WGS sequence"/>
</dbReference>
<dbReference type="OrthoDB" id="9813491at2"/>
<accession>A0A6N8TZN1</accession>
<proteinExistence type="predicted"/>
<dbReference type="RefSeq" id="WP_160652121.1">
    <property type="nucleotide sequence ID" value="NZ_JBHRWU010000001.1"/>
</dbReference>
<dbReference type="EMBL" id="WUUK01000001">
    <property type="protein sequence ID" value="MXQ50146.1"/>
    <property type="molecule type" value="Genomic_DNA"/>
</dbReference>
<dbReference type="AlphaFoldDB" id="A0A6N8TZN1"/>
<sequence length="243" mass="27667">MKFIGIDLAWTYKNETGICILDESGQVERLDSAVFSNADITEIIMAYQGESLTIAIDAPLIVNNESGGRGAEGALMRARINEHRLFAFNSSRNYLNKTFGDIRGETLMSEIQQALPHIQIGFSRTTTNIVETFPTGICCGLFPDMFPIRYKKKRKMSFEESCDEMDRLIDRFNQIENTGNICGLMMKLDKGSMPYTRRLHKHIEDKIDAFLCAYAMYTIYKEQSQMNVYGNTDDGFILIPVKM</sequence>
<protein>
    <submittedName>
        <fullName evidence="1">DUF429 domain-containing protein</fullName>
    </submittedName>
</protein>
<keyword evidence="2" id="KW-1185">Reference proteome</keyword>
<dbReference type="InterPro" id="IPR007362">
    <property type="entry name" value="DUF429"/>
</dbReference>
<dbReference type="Pfam" id="PF04250">
    <property type="entry name" value="DUF429"/>
    <property type="match status" value="1"/>
</dbReference>
<gene>
    <name evidence="1" type="ORF">GQ671_02370</name>
</gene>
<dbReference type="PIRSF" id="PIRSF018008">
    <property type="entry name" value="UCP018008"/>
    <property type="match status" value="1"/>
</dbReference>